<dbReference type="InterPro" id="IPR011626">
    <property type="entry name" value="Alpha-macroglobulin_TED"/>
</dbReference>
<dbReference type="Pfam" id="PF07678">
    <property type="entry name" value="TED_complement"/>
    <property type="match status" value="1"/>
</dbReference>
<keyword evidence="7" id="KW-1185">Reference proteome</keyword>
<dbReference type="PANTHER" id="PTHR40094:SF1">
    <property type="entry name" value="UBIQUITIN DOMAIN-CONTAINING PROTEIN"/>
    <property type="match status" value="1"/>
</dbReference>
<accession>A0A1G7DRC4</accession>
<evidence type="ECO:0000313" key="6">
    <source>
        <dbReference type="EMBL" id="SDE54023.1"/>
    </source>
</evidence>
<name>A0A1G7DRC4_9PROT</name>
<gene>
    <name evidence="6" type="ORF">SAMN04488071_3219</name>
</gene>
<dbReference type="Pfam" id="PF01835">
    <property type="entry name" value="MG2"/>
    <property type="match status" value="1"/>
</dbReference>
<dbReference type="InterPro" id="IPR041246">
    <property type="entry name" value="Bact_MG10"/>
</dbReference>
<comment type="similarity">
    <text evidence="1">Belongs to the protease inhibitor I39 (alpha-2-macroglobulin) family. Bacterial alpha-2-macroglobulin subfamily.</text>
</comment>
<evidence type="ECO:0000256" key="1">
    <source>
        <dbReference type="ARBA" id="ARBA00010556"/>
    </source>
</evidence>
<feature type="domain" description="Alpha-2-macroglobulin" evidence="5">
    <location>
        <begin position="1099"/>
        <end position="1187"/>
    </location>
</feature>
<dbReference type="EMBL" id="FNAK01000007">
    <property type="protein sequence ID" value="SDE54023.1"/>
    <property type="molecule type" value="Genomic_DNA"/>
</dbReference>
<dbReference type="Gene3D" id="2.60.40.1930">
    <property type="match status" value="1"/>
</dbReference>
<sequence length="1755" mass="192207">MRSIVALILFTAICFTAAPAPAFGADLTGITAPTVLKDRSADAERLLEDAQARAKELEAYEAAQNVDGLNLSDAFKEDMPDILPETDIKAFRKRHRIELRLAKFHSRPYAWRDAAEAWMNAGRPEDAYGAAWRLLDMAKSERERAAALDVYVKVLLAERKPEEALTTLREAQAIHRDNPRQTWLNTIEGRFTLRVVDQLIDVEGRTPRACLVLSHAILDPLPIELKDYIRFDSPRDIAVRGEGDRICLTGMTYGDTFGVTLLAGLPGHDGAKLYDDARRSFTVPDREARVMFGNGTYILPKVGDETVPLKSVNVETASLGLLRVPDGGIVPWMKSGLEGQNLNEWAQRNLGNDLGERVWEGTVDIDSVKNEEVTTLVPIRDILETVKPGIYALVAAPKSDEKRQRWVRWQTQWLVISDLGVLSLRGADGMHVFVNSLESAKPVRNATVRVIARNNDTLGVATTDRQGQATIATELLRGTGGNTPMALTVSTDEGDYNFIKLQGAALDLSDRGTEGRYATGPLDAFLYAERGIYRPGGTVRLSGMLRDQAARAVPDLPLSLVITRPDGVEALKERVTGDSLGTYALDYSLSPAARTGQWRVTLYADDEKRSVGSTHFQVDDFVPERLTAKLETVEDKLAEGTPLEVHVQADFLYGAPGANLEGTLYASLEPDPTPFPDWKDYQFGLAQDEFTQEKLTQMFFKTGEDGLARVALTTERLPQTTLPLRAKLTAEVQDVGGRSVQDGKWLPVGRAPVMLGVRPDGRGHFESSEDAGLTIVAVDADGKPLEGRKLTAVWVREHYNYTWYQSRGRWQYRTTHYDETLGEEELTSGADGTVHVSRLLPWGRYRLEVIDEAGNAASSRRFYVGWWMSSQNPDVPDGLELTVEETALESGDRLRGFVKAPFEGVAILTIANDKVRETKTIELSKDGAKFDFKVKADWGPSAYVLATAIRPNAGAISRLPVRATGLAWFSVDKQKRSRRIVIDVPETALPSRPVTIPIKLDGPRPEGPVKVTVAAVDEGILNITRYKAPNPNDFYFGKRAFTFDVRDIYGRLIRSEEGKRGTIRTGGDGLEDVMVTGSRLQTEDGNLFSPITRTTKAVSLMARDIELDEKGEASVTFELPDFMGSLRLMAVATAKDAVGTGSANLTVRTPVVADLITPRFLAPGDASRATFTIQNLSGKDGGFTVSLAASSPVISLQAPETHVTLKDGERRDIVVPLKGLTVGDAGIALSVTGAGLPEVSRHYDISVRPAWPYVTQRARMALAPGETSPVEAIDLAGFYSGTVSQYMTVSSRPNLEAGRLFEELRSYPYRCSEQTVSRALPSLYFSELNKLYGLSLNEGEAANAIENAVMVLLDRQRQDGSFGLWGSHGSSYEWLDAYVTDFLLRAKGRGYYVPDGAITLAFGRLKGMVARRGRGLLEATAYAHYILARHGEVSASEVRYFTDQFGKKLRTPLASAQLAGALSTVGETEKAEEFFVRAIRGHRPNYSVHGDYGSRLRDVAALTTILAETGTNAAHMAKLAEELEASVAKDQWLSTQEKAWLARAAASYAADGSSATVFEIDGEQTKAANGFWQQVLAADAGLNAAQVSNTGDLPIRVVHTLRGVSKQAPEKSANGFAYSRTFYDLEGAPISPDTLPRNGRFVVLLSGTVKAEAVRDPLLVDLLPAGLEIESTDTSGVSFLKNLTRTAFADARDDRFVAAIEVPSYQRGKGRSFHVAYIVRAITPGTYVMPGPFVEDMYKPEFRYQGAASSLEVTD</sequence>
<reference evidence="6 7" key="1">
    <citation type="submission" date="2016-10" db="EMBL/GenBank/DDBJ databases">
        <authorList>
            <person name="de Groot N.N."/>
        </authorList>
    </citation>
    <scope>NUCLEOTIDE SEQUENCE [LARGE SCALE GENOMIC DNA]</scope>
    <source>
        <strain evidence="6 7">CGMCC 1.9109</strain>
    </source>
</reference>
<feature type="chain" id="PRO_5010186829" description="Alpha-2-macroglobulin" evidence="3">
    <location>
        <begin position="25"/>
        <end position="1755"/>
    </location>
</feature>
<dbReference type="SUPFAM" id="SSF48452">
    <property type="entry name" value="TPR-like"/>
    <property type="match status" value="1"/>
</dbReference>
<evidence type="ECO:0000313" key="7">
    <source>
        <dbReference type="Proteomes" id="UP000183685"/>
    </source>
</evidence>
<protein>
    <recommendedName>
        <fullName evidence="8">Alpha-2-macroglobulin</fullName>
    </recommendedName>
</protein>
<evidence type="ECO:0008006" key="8">
    <source>
        <dbReference type="Google" id="ProtNLM"/>
    </source>
</evidence>
<dbReference type="InterPro" id="IPR041203">
    <property type="entry name" value="Bact_A2M_MG5"/>
</dbReference>
<dbReference type="GO" id="GO:0004866">
    <property type="term" value="F:endopeptidase inhibitor activity"/>
    <property type="evidence" value="ECO:0007669"/>
    <property type="project" value="InterPro"/>
</dbReference>
<dbReference type="InterPro" id="IPR011990">
    <property type="entry name" value="TPR-like_helical_dom_sf"/>
</dbReference>
<dbReference type="Pfam" id="PF07703">
    <property type="entry name" value="A2M_BRD"/>
    <property type="match status" value="1"/>
</dbReference>
<dbReference type="Pfam" id="PF17972">
    <property type="entry name" value="bMG5"/>
    <property type="match status" value="1"/>
</dbReference>
<dbReference type="SMART" id="SM01359">
    <property type="entry name" value="A2M_N_2"/>
    <property type="match status" value="1"/>
</dbReference>
<dbReference type="InterPro" id="IPR021868">
    <property type="entry name" value="Alpha_2_Macroglob_MG3"/>
</dbReference>
<feature type="signal peptide" evidence="3">
    <location>
        <begin position="1"/>
        <end position="24"/>
    </location>
</feature>
<dbReference type="PIRSF" id="PIRSF038980">
    <property type="entry name" value="A2M_bac"/>
    <property type="match status" value="1"/>
</dbReference>
<keyword evidence="2 3" id="KW-0732">Signal</keyword>
<dbReference type="Proteomes" id="UP000183685">
    <property type="component" value="Unassembled WGS sequence"/>
</dbReference>
<evidence type="ECO:0000259" key="4">
    <source>
        <dbReference type="SMART" id="SM01359"/>
    </source>
</evidence>
<dbReference type="InterPro" id="IPR002890">
    <property type="entry name" value="MG2"/>
</dbReference>
<feature type="domain" description="Alpha-2-macroglobulin bait region" evidence="4">
    <location>
        <begin position="879"/>
        <end position="1023"/>
    </location>
</feature>
<dbReference type="InterPro" id="IPR051802">
    <property type="entry name" value="YfhM-like"/>
</dbReference>
<dbReference type="InterPro" id="IPR049120">
    <property type="entry name" value="A2M_bMG2"/>
</dbReference>
<proteinExistence type="inferred from homology"/>
<evidence type="ECO:0000256" key="2">
    <source>
        <dbReference type="ARBA" id="ARBA00022729"/>
    </source>
</evidence>
<dbReference type="SUPFAM" id="SSF48239">
    <property type="entry name" value="Terpenoid cyclases/Protein prenyltransferases"/>
    <property type="match status" value="1"/>
</dbReference>
<dbReference type="InterPro" id="IPR026284">
    <property type="entry name" value="A2MG_proteobact"/>
</dbReference>
<dbReference type="InterPro" id="IPR041462">
    <property type="entry name" value="Bact_A2M_MG6"/>
</dbReference>
<dbReference type="CDD" id="cd02891">
    <property type="entry name" value="A2M_like"/>
    <property type="match status" value="1"/>
</dbReference>
<dbReference type="Pfam" id="PF00207">
    <property type="entry name" value="A2M"/>
    <property type="match status" value="1"/>
</dbReference>
<organism evidence="6 7">
    <name type="scientific">Kordiimonas lacus</name>
    <dbReference type="NCBI Taxonomy" id="637679"/>
    <lineage>
        <taxon>Bacteria</taxon>
        <taxon>Pseudomonadati</taxon>
        <taxon>Pseudomonadota</taxon>
        <taxon>Alphaproteobacteria</taxon>
        <taxon>Kordiimonadales</taxon>
        <taxon>Kordiimonadaceae</taxon>
        <taxon>Kordiimonas</taxon>
    </lineage>
</organism>
<dbReference type="RefSeq" id="WP_068304710.1">
    <property type="nucleotide sequence ID" value="NZ_FNAK01000007.1"/>
</dbReference>
<dbReference type="InterPro" id="IPR008930">
    <property type="entry name" value="Terpenoid_cyclase/PrenylTrfase"/>
</dbReference>
<dbReference type="InterPro" id="IPR011625">
    <property type="entry name" value="A2M_N_BRD"/>
</dbReference>
<dbReference type="Gene3D" id="1.50.10.20">
    <property type="match status" value="1"/>
</dbReference>
<dbReference type="STRING" id="637679.GCA_001550055_02088"/>
<dbReference type="Pfam" id="PF21142">
    <property type="entry name" value="A2M_bMG2"/>
    <property type="match status" value="1"/>
</dbReference>
<dbReference type="SMART" id="SM01360">
    <property type="entry name" value="A2M"/>
    <property type="match status" value="1"/>
</dbReference>
<dbReference type="Pfam" id="PF11974">
    <property type="entry name" value="bMG3"/>
    <property type="match status" value="1"/>
</dbReference>
<dbReference type="Pfam" id="PF17973">
    <property type="entry name" value="bMG10"/>
    <property type="match status" value="1"/>
</dbReference>
<dbReference type="Pfam" id="PF17962">
    <property type="entry name" value="bMG6"/>
    <property type="match status" value="1"/>
</dbReference>
<evidence type="ECO:0000259" key="5">
    <source>
        <dbReference type="SMART" id="SM01360"/>
    </source>
</evidence>
<dbReference type="GO" id="GO:0005615">
    <property type="term" value="C:extracellular space"/>
    <property type="evidence" value="ECO:0007669"/>
    <property type="project" value="InterPro"/>
</dbReference>
<dbReference type="InterPro" id="IPR001599">
    <property type="entry name" value="Macroglobln_a2"/>
</dbReference>
<evidence type="ECO:0000256" key="3">
    <source>
        <dbReference type="SAM" id="SignalP"/>
    </source>
</evidence>
<dbReference type="PANTHER" id="PTHR40094">
    <property type="entry name" value="ALPHA-2-MACROGLOBULIN HOMOLOG"/>
    <property type="match status" value="1"/>
</dbReference>